<evidence type="ECO:0000256" key="1">
    <source>
        <dbReference type="ARBA" id="ARBA00022722"/>
    </source>
</evidence>
<organism evidence="6 7">
    <name type="scientific">Faecousia intestinalis</name>
    <dbReference type="NCBI Taxonomy" id="3133167"/>
    <lineage>
        <taxon>Bacteria</taxon>
        <taxon>Bacillati</taxon>
        <taxon>Bacillota</taxon>
        <taxon>Clostridia</taxon>
        <taxon>Eubacteriales</taxon>
        <taxon>Oscillospiraceae</taxon>
        <taxon>Faecousia</taxon>
    </lineage>
</organism>
<dbReference type="InterPro" id="IPR002711">
    <property type="entry name" value="HNH"/>
</dbReference>
<dbReference type="Proteomes" id="UP001491552">
    <property type="component" value="Unassembled WGS sequence"/>
</dbReference>
<dbReference type="EMBL" id="JBBMFF010000207">
    <property type="protein sequence ID" value="MEQ2511017.1"/>
    <property type="molecule type" value="Genomic_DNA"/>
</dbReference>
<name>A0ABV1G6H0_9FIRM</name>
<accession>A0ABV1G6H0</accession>
<dbReference type="CDD" id="cd00085">
    <property type="entry name" value="HNHc"/>
    <property type="match status" value="1"/>
</dbReference>
<evidence type="ECO:0000256" key="2">
    <source>
        <dbReference type="ARBA" id="ARBA00022801"/>
    </source>
</evidence>
<feature type="domain" description="HNH nuclease" evidence="5">
    <location>
        <begin position="53"/>
        <end position="106"/>
    </location>
</feature>
<dbReference type="InterPro" id="IPR003615">
    <property type="entry name" value="HNH_nuc"/>
</dbReference>
<sequence>MPKKPLRPCSHPGCPNLCDGQFCEQHRTEERRKYDKYERSPDVNRKYGRAWKRIRDRYAAEHPLCEQCLKEGRLTPVQEVHHILPVSKGGTHARDNLMSLCQSCHTKIHHDLGDR</sequence>
<dbReference type="PANTHER" id="PTHR41286">
    <property type="entry name" value="HNH NUCLEASE YAJD-RELATED"/>
    <property type="match status" value="1"/>
</dbReference>
<dbReference type="GO" id="GO:0004519">
    <property type="term" value="F:endonuclease activity"/>
    <property type="evidence" value="ECO:0007669"/>
    <property type="project" value="UniProtKB-KW"/>
</dbReference>
<dbReference type="RefSeq" id="WP_349135715.1">
    <property type="nucleotide sequence ID" value="NZ_JBBMFF010000207.1"/>
</dbReference>
<keyword evidence="1" id="KW-0540">Nuclease</keyword>
<evidence type="ECO:0000259" key="5">
    <source>
        <dbReference type="SMART" id="SM00507"/>
    </source>
</evidence>
<comment type="caution">
    <text evidence="6">The sequence shown here is derived from an EMBL/GenBank/DDBJ whole genome shotgun (WGS) entry which is preliminary data.</text>
</comment>
<evidence type="ECO:0000256" key="3">
    <source>
        <dbReference type="ARBA" id="ARBA00038412"/>
    </source>
</evidence>
<dbReference type="PANTHER" id="PTHR41286:SF1">
    <property type="entry name" value="HNH NUCLEASE YAJD-RELATED"/>
    <property type="match status" value="1"/>
</dbReference>
<gene>
    <name evidence="6" type="ORF">WMO66_07120</name>
</gene>
<comment type="similarity">
    <text evidence="3">Belongs to the HNH nuclease family.</text>
</comment>
<keyword evidence="7" id="KW-1185">Reference proteome</keyword>
<dbReference type="Pfam" id="PF01844">
    <property type="entry name" value="HNH"/>
    <property type="match status" value="1"/>
</dbReference>
<reference evidence="6 7" key="1">
    <citation type="submission" date="2024-03" db="EMBL/GenBank/DDBJ databases">
        <title>Human intestinal bacterial collection.</title>
        <authorList>
            <person name="Pauvert C."/>
            <person name="Hitch T.C.A."/>
            <person name="Clavel T."/>
        </authorList>
    </citation>
    <scope>NUCLEOTIDE SEQUENCE [LARGE SCALE GENOMIC DNA]</scope>
    <source>
        <strain evidence="6 7">CLA-AA-H192</strain>
    </source>
</reference>
<keyword evidence="6" id="KW-0255">Endonuclease</keyword>
<proteinExistence type="inferred from homology"/>
<evidence type="ECO:0000313" key="6">
    <source>
        <dbReference type="EMBL" id="MEQ2511017.1"/>
    </source>
</evidence>
<dbReference type="SMART" id="SM00507">
    <property type="entry name" value="HNHc"/>
    <property type="match status" value="1"/>
</dbReference>
<dbReference type="Gene3D" id="1.10.30.50">
    <property type="match status" value="1"/>
</dbReference>
<evidence type="ECO:0000313" key="7">
    <source>
        <dbReference type="Proteomes" id="UP001491552"/>
    </source>
</evidence>
<keyword evidence="2" id="KW-0378">Hydrolase</keyword>
<evidence type="ECO:0000256" key="4">
    <source>
        <dbReference type="ARBA" id="ARBA00040194"/>
    </source>
</evidence>
<protein>
    <recommendedName>
        <fullName evidence="4">Putative HNH nuclease YajD</fullName>
    </recommendedName>
</protein>